<dbReference type="InterPro" id="IPR002885">
    <property type="entry name" value="PPR_rpt"/>
</dbReference>
<keyword evidence="4" id="KW-1185">Reference proteome</keyword>
<dbReference type="NCBIfam" id="TIGR00756">
    <property type="entry name" value="PPR"/>
    <property type="match status" value="1"/>
</dbReference>
<keyword evidence="1" id="KW-0677">Repeat</keyword>
<protein>
    <recommendedName>
        <fullName evidence="5">Pentatricopeptide repeat-containing protein</fullName>
    </recommendedName>
</protein>
<proteinExistence type="predicted"/>
<reference evidence="3" key="1">
    <citation type="submission" date="2022-12" db="EMBL/GenBank/DDBJ databases">
        <title>Draft genome assemblies for two species of Escallonia (Escalloniales).</title>
        <authorList>
            <person name="Chanderbali A."/>
            <person name="Dervinis C."/>
            <person name="Anghel I."/>
            <person name="Soltis D."/>
            <person name="Soltis P."/>
            <person name="Zapata F."/>
        </authorList>
    </citation>
    <scope>NUCLEOTIDE SEQUENCE</scope>
    <source>
        <strain evidence="3">UCBG64.0493</strain>
        <tissue evidence="3">Leaf</tissue>
    </source>
</reference>
<accession>A0AA88W3D2</accession>
<dbReference type="InterPro" id="IPR011990">
    <property type="entry name" value="TPR-like_helical_dom_sf"/>
</dbReference>
<evidence type="ECO:0000256" key="1">
    <source>
        <dbReference type="ARBA" id="ARBA00022737"/>
    </source>
</evidence>
<feature type="repeat" description="PPR" evidence="2">
    <location>
        <begin position="5"/>
        <end position="39"/>
    </location>
</feature>
<organism evidence="3 4">
    <name type="scientific">Escallonia herrerae</name>
    <dbReference type="NCBI Taxonomy" id="1293975"/>
    <lineage>
        <taxon>Eukaryota</taxon>
        <taxon>Viridiplantae</taxon>
        <taxon>Streptophyta</taxon>
        <taxon>Embryophyta</taxon>
        <taxon>Tracheophyta</taxon>
        <taxon>Spermatophyta</taxon>
        <taxon>Magnoliopsida</taxon>
        <taxon>eudicotyledons</taxon>
        <taxon>Gunneridae</taxon>
        <taxon>Pentapetalae</taxon>
        <taxon>asterids</taxon>
        <taxon>campanulids</taxon>
        <taxon>Escalloniales</taxon>
        <taxon>Escalloniaceae</taxon>
        <taxon>Escallonia</taxon>
    </lineage>
</organism>
<dbReference type="AlphaFoldDB" id="A0AA88W3D2"/>
<dbReference type="EMBL" id="JAVXUP010001072">
    <property type="protein sequence ID" value="KAK3016370.1"/>
    <property type="molecule type" value="Genomic_DNA"/>
</dbReference>
<name>A0AA88W3D2_9ASTE</name>
<evidence type="ECO:0008006" key="5">
    <source>
        <dbReference type="Google" id="ProtNLM"/>
    </source>
</evidence>
<evidence type="ECO:0000256" key="2">
    <source>
        <dbReference type="PROSITE-ProRule" id="PRU00708"/>
    </source>
</evidence>
<comment type="caution">
    <text evidence="3">The sequence shown here is derived from an EMBL/GenBank/DDBJ whole genome shotgun (WGS) entry which is preliminary data.</text>
</comment>
<dbReference type="Pfam" id="PF13041">
    <property type="entry name" value="PPR_2"/>
    <property type="match status" value="1"/>
</dbReference>
<dbReference type="PROSITE" id="PS51375">
    <property type="entry name" value="PPR"/>
    <property type="match status" value="1"/>
</dbReference>
<gene>
    <name evidence="3" type="ORF">RJ639_005363</name>
</gene>
<dbReference type="Proteomes" id="UP001188597">
    <property type="component" value="Unassembled WGS sequence"/>
</dbReference>
<evidence type="ECO:0000313" key="4">
    <source>
        <dbReference type="Proteomes" id="UP001188597"/>
    </source>
</evidence>
<sequence length="134" mass="14740">MPERSVRSWTSMIAGFVQCGKPKEAVHIFSQMEEARLVPNETTSQGNDPLASDIHIKDMASLITLFNRVWRHLWQNGSIWHFSQPFLHRLLELQIGPDGGIGFVEANNVAPFTKGAEAGAGAAGGIYLFGNLSF</sequence>
<dbReference type="Gene3D" id="1.25.40.10">
    <property type="entry name" value="Tetratricopeptide repeat domain"/>
    <property type="match status" value="1"/>
</dbReference>
<evidence type="ECO:0000313" key="3">
    <source>
        <dbReference type="EMBL" id="KAK3016370.1"/>
    </source>
</evidence>